<feature type="domain" description="GRDP C2" evidence="1">
    <location>
        <begin position="266"/>
        <end position="389"/>
    </location>
</feature>
<keyword evidence="3" id="KW-1185">Reference proteome</keyword>
<dbReference type="Pfam" id="PF25334">
    <property type="entry name" value="C2_GRDP"/>
    <property type="match status" value="1"/>
</dbReference>
<proteinExistence type="predicted"/>
<dbReference type="PANTHER" id="PTHR34365">
    <property type="entry name" value="ENOLASE (DUF1399)"/>
    <property type="match status" value="1"/>
</dbReference>
<dbReference type="EMBL" id="CAEKKB010000001">
    <property type="protein sequence ID" value="CAB4297856.1"/>
    <property type="molecule type" value="Genomic_DNA"/>
</dbReference>
<dbReference type="OrthoDB" id="2684236at2759"/>
<dbReference type="Pfam" id="PF07173">
    <property type="entry name" value="GRDP-like"/>
    <property type="match status" value="1"/>
</dbReference>
<organism evidence="2 3">
    <name type="scientific">Prunus armeniaca</name>
    <name type="common">Apricot</name>
    <name type="synonym">Armeniaca vulgaris</name>
    <dbReference type="NCBI Taxonomy" id="36596"/>
    <lineage>
        <taxon>Eukaryota</taxon>
        <taxon>Viridiplantae</taxon>
        <taxon>Streptophyta</taxon>
        <taxon>Embryophyta</taxon>
        <taxon>Tracheophyta</taxon>
        <taxon>Spermatophyta</taxon>
        <taxon>Magnoliopsida</taxon>
        <taxon>eudicotyledons</taxon>
        <taxon>Gunneridae</taxon>
        <taxon>Pentapetalae</taxon>
        <taxon>rosids</taxon>
        <taxon>fabids</taxon>
        <taxon>Rosales</taxon>
        <taxon>Rosaceae</taxon>
        <taxon>Amygdaloideae</taxon>
        <taxon>Amygdaleae</taxon>
        <taxon>Prunus</taxon>
    </lineage>
</organism>
<dbReference type="InterPro" id="IPR057458">
    <property type="entry name" value="GRDP_C2"/>
</dbReference>
<gene>
    <name evidence="2" type="ORF">ORAREDHAP_LOCUS9895</name>
</gene>
<sequence>MERKQELEWSEAQKIVISRDLVAAAKQQLQFLAVVDRNRHLYDSPALYKAINRYKYAEFQVRYVIDCASLYRRILDNKNVVSSTQRTCKTKTEEIWNKLYPHEPYELDTKAPSIRKIYAASESTKYASFSSQKANPALCYQVSRSYVNDNLLLKGAVAGYKETEIGLLSTCVPTYDIDLIWHSHQLHPASYDKDLVAIMRKVLEHDDTDSDRTNCQKLDVGFSEITKQWEEIFSTRYWRAGAMYHGGAPSPLTISLTVSANCNYKQLVLIVAVKDLPVGHKGSLFVSFSKKQPDLFFNTRRRINISSESEEMVSGFQCEPTGHMLFELMSYSPSILSISKTPILLKTITLEDLLGPVSKLQVEKWFGLMANSAVVGSKPIILRIAFSLTTLILSSYVLHMVCTCPLSKSCFLSLSGRFQNAKSWTCTVGEADNELMSIQMR</sequence>
<dbReference type="AlphaFoldDB" id="A0A6J5W8I7"/>
<evidence type="ECO:0000313" key="2">
    <source>
        <dbReference type="EMBL" id="CAB4297856.1"/>
    </source>
</evidence>
<protein>
    <recommendedName>
        <fullName evidence="1">GRDP C2 domain-containing protein</fullName>
    </recommendedName>
</protein>
<dbReference type="InterPro" id="IPR009836">
    <property type="entry name" value="GRDP-like"/>
</dbReference>
<name>A0A6J5W8I7_PRUAR</name>
<evidence type="ECO:0000259" key="1">
    <source>
        <dbReference type="Pfam" id="PF25334"/>
    </source>
</evidence>
<reference evidence="3" key="1">
    <citation type="journal article" date="2020" name="Genome Biol.">
        <title>Gamete binning: chromosome-level and haplotype-resolved genome assembly enabled by high-throughput single-cell sequencing of gamete genomes.</title>
        <authorList>
            <person name="Campoy J.A."/>
            <person name="Sun H."/>
            <person name="Goel M."/>
            <person name="Jiao W.-B."/>
            <person name="Folz-Donahue K."/>
            <person name="Wang N."/>
            <person name="Rubio M."/>
            <person name="Liu C."/>
            <person name="Kukat C."/>
            <person name="Ruiz D."/>
            <person name="Huettel B."/>
            <person name="Schneeberger K."/>
        </authorList>
    </citation>
    <scope>NUCLEOTIDE SEQUENCE [LARGE SCALE GENOMIC DNA]</scope>
    <source>
        <strain evidence="3">cv. Rojo Pasion</strain>
    </source>
</reference>
<dbReference type="PANTHER" id="PTHR34365:SF7">
    <property type="entry name" value="GLYCINE-RICH DOMAIN-CONTAINING PROTEIN 1"/>
    <property type="match status" value="1"/>
</dbReference>
<accession>A0A6J5W8I7</accession>
<evidence type="ECO:0000313" key="3">
    <source>
        <dbReference type="Proteomes" id="UP000507245"/>
    </source>
</evidence>
<dbReference type="Proteomes" id="UP000507245">
    <property type="component" value="Unassembled WGS sequence"/>
</dbReference>